<dbReference type="InterPro" id="IPR014962">
    <property type="entry name" value="YolD"/>
</dbReference>
<protein>
    <recommendedName>
        <fullName evidence="3">YolD-like family protein</fullName>
    </recommendedName>
</protein>
<evidence type="ECO:0008006" key="3">
    <source>
        <dbReference type="Google" id="ProtNLM"/>
    </source>
</evidence>
<evidence type="ECO:0000313" key="1">
    <source>
        <dbReference type="EMBL" id="KZD55712.1"/>
    </source>
</evidence>
<sequence length="114" mass="13140">MENKKIPPRGRGMIKWAPFAAIPEQYIGIQKILEDQTKISKPVLAQDKLEEIERTLIDAINRNTTVCIYYYSSGFVLTEEVKVKKIWNDAKIVDFIELSGLPLTLKFDEIIDLK</sequence>
<organism evidence="1 2">
    <name type="scientific">Bacillus cereus</name>
    <dbReference type="NCBI Taxonomy" id="1396"/>
    <lineage>
        <taxon>Bacteria</taxon>
        <taxon>Bacillati</taxon>
        <taxon>Bacillota</taxon>
        <taxon>Bacilli</taxon>
        <taxon>Bacillales</taxon>
        <taxon>Bacillaceae</taxon>
        <taxon>Bacillus</taxon>
        <taxon>Bacillus cereus group</taxon>
    </lineage>
</organism>
<dbReference type="PANTHER" id="PTHR40051">
    <property type="entry name" value="IG HYPOTHETICAL 15966"/>
    <property type="match status" value="1"/>
</dbReference>
<comment type="caution">
    <text evidence="1">The sequence shown here is derived from an EMBL/GenBank/DDBJ whole genome shotgun (WGS) entry which is preliminary data.</text>
</comment>
<dbReference type="PATRIC" id="fig|1396.535.peg.6028"/>
<accession>A0A164LDX8</accession>
<dbReference type="Pfam" id="PF08863">
    <property type="entry name" value="YolD"/>
    <property type="match status" value="1"/>
</dbReference>
<dbReference type="AlphaFoldDB" id="A0A164LDX8"/>
<proteinExistence type="predicted"/>
<dbReference type="EMBL" id="LJKE01000104">
    <property type="protein sequence ID" value="KZD55712.1"/>
    <property type="molecule type" value="Genomic_DNA"/>
</dbReference>
<gene>
    <name evidence="1" type="ORF">B4088_5457</name>
</gene>
<dbReference type="PANTHER" id="PTHR40051:SF1">
    <property type="entry name" value="YOLD-LIKE FAMILY PROTEIN"/>
    <property type="match status" value="1"/>
</dbReference>
<name>A0A164LDX8_BACCE</name>
<dbReference type="Proteomes" id="UP000076482">
    <property type="component" value="Unassembled WGS sequence"/>
</dbReference>
<reference evidence="1 2" key="1">
    <citation type="submission" date="2015-09" db="EMBL/GenBank/DDBJ databases">
        <title>Bacillus cereus food isolates.</title>
        <authorList>
            <person name="Boekhorst J."/>
        </authorList>
    </citation>
    <scope>NUCLEOTIDE SEQUENCE [LARGE SCALE GENOMIC DNA]</scope>
    <source>
        <strain evidence="1 2">B4088</strain>
    </source>
</reference>
<evidence type="ECO:0000313" key="2">
    <source>
        <dbReference type="Proteomes" id="UP000076482"/>
    </source>
</evidence>